<keyword evidence="1" id="KW-1133">Transmembrane helix</keyword>
<proteinExistence type="predicted"/>
<feature type="transmembrane region" description="Helical" evidence="1">
    <location>
        <begin position="16"/>
        <end position="38"/>
    </location>
</feature>
<evidence type="ECO:0000256" key="1">
    <source>
        <dbReference type="SAM" id="Phobius"/>
    </source>
</evidence>
<evidence type="ECO:0000313" key="2">
    <source>
        <dbReference type="EMBL" id="QDB78950.1"/>
    </source>
</evidence>
<name>A0ABX5VQ86_9MICO</name>
<accession>A0ABX5VQ86</accession>
<keyword evidence="1" id="KW-0812">Transmembrane</keyword>
<keyword evidence="3" id="KW-1185">Reference proteome</keyword>
<dbReference type="EMBL" id="CP040899">
    <property type="protein sequence ID" value="QDB78950.1"/>
    <property type="molecule type" value="Genomic_DNA"/>
</dbReference>
<gene>
    <name evidence="2" type="ORF">FE251_05830</name>
</gene>
<reference evidence="2 3" key="1">
    <citation type="submission" date="2019-05" db="EMBL/GenBank/DDBJ databases">
        <title>Georgenia *** sp. nov., and Georgenia *** sp. nov., isolated from the intestinal contents of plateau pika (Ochotona curzoniae) in the Qinghai-Tibet plateau of China.</title>
        <authorList>
            <person name="Tian Z."/>
        </authorList>
    </citation>
    <scope>NUCLEOTIDE SEQUENCE [LARGE SCALE GENOMIC DNA]</scope>
    <source>
        <strain evidence="2 3">Z294</strain>
    </source>
</reference>
<keyword evidence="1" id="KW-0472">Membrane</keyword>
<evidence type="ECO:0000313" key="3">
    <source>
        <dbReference type="Proteomes" id="UP000313948"/>
    </source>
</evidence>
<dbReference type="Proteomes" id="UP000313948">
    <property type="component" value="Chromosome"/>
</dbReference>
<sequence>MTVPVFEVETMGASDWVAIYAAALSTVIAVISSVRYLLNRRVYVECHQFKSEFHRNGETPHLKITAINRSPYPVQVVSWSLEDTSSRRISFANLKPLRFLHRWPRIKRLLGGGGVRNYRSAPLGPGAAESLDAPKLPCMLDPYGTVELYLMLDGLRRDLESVVGANVDHMRARIVLGDGRSFASDWFRVEDYVAPSEPGAITFSTPPFQSTDD</sequence>
<organism evidence="2 3">
    <name type="scientific">Georgenia wutianyii</name>
    <dbReference type="NCBI Taxonomy" id="2585135"/>
    <lineage>
        <taxon>Bacteria</taxon>
        <taxon>Bacillati</taxon>
        <taxon>Actinomycetota</taxon>
        <taxon>Actinomycetes</taxon>
        <taxon>Micrococcales</taxon>
        <taxon>Bogoriellaceae</taxon>
        <taxon>Georgenia</taxon>
    </lineage>
</organism>
<protein>
    <submittedName>
        <fullName evidence="2">Uncharacterized protein</fullName>
    </submittedName>
</protein>
<dbReference type="RefSeq" id="WP_139948231.1">
    <property type="nucleotide sequence ID" value="NZ_CP040899.1"/>
</dbReference>